<sequence length="200" mass="21638">MRIISQNGGAYLATNAAMYGLLVIGFALGLLFPSLSQAQVTRLEEDGTADLVRSLLDNPWLFALTILAVNALTIGAVTIVGPSLIVPFSGVLLFAYWAVRTGMTLVPQNDIGWVALIPHSLTVVIEFQAYILLVVGGHLHGKYWIRPRTVGAESRRTGYLRGLQTLGWLALPALALLVVGAVYEAFSLRYVVHPLAGWLL</sequence>
<name>A0A7I7K8J1_9MYCO</name>
<proteinExistence type="predicted"/>
<evidence type="ECO:0000313" key="2">
    <source>
        <dbReference type="EMBL" id="BBX19879.1"/>
    </source>
</evidence>
<gene>
    <name evidence="2" type="ORF">MDUV_47390</name>
</gene>
<keyword evidence="1" id="KW-1133">Transmembrane helix</keyword>
<keyword evidence="3" id="KW-1185">Reference proteome</keyword>
<accession>A0A7I7K8J1</accession>
<keyword evidence="1" id="KW-0472">Membrane</keyword>
<evidence type="ECO:0000256" key="1">
    <source>
        <dbReference type="SAM" id="Phobius"/>
    </source>
</evidence>
<feature type="transmembrane region" description="Helical" evidence="1">
    <location>
        <begin position="88"/>
        <end position="107"/>
    </location>
</feature>
<evidence type="ECO:0000313" key="3">
    <source>
        <dbReference type="Proteomes" id="UP000467006"/>
    </source>
</evidence>
<evidence type="ECO:0008006" key="4">
    <source>
        <dbReference type="Google" id="ProtNLM"/>
    </source>
</evidence>
<dbReference type="Proteomes" id="UP000467006">
    <property type="component" value="Chromosome"/>
</dbReference>
<dbReference type="EMBL" id="AP022563">
    <property type="protein sequence ID" value="BBX19879.1"/>
    <property type="molecule type" value="Genomic_DNA"/>
</dbReference>
<dbReference type="AlphaFoldDB" id="A0A7I7K8J1"/>
<reference evidence="2 3" key="1">
    <citation type="journal article" date="2019" name="Emerg. Microbes Infect.">
        <title>Comprehensive subspecies identification of 175 nontuberculous mycobacteria species based on 7547 genomic profiles.</title>
        <authorList>
            <person name="Matsumoto Y."/>
            <person name="Kinjo T."/>
            <person name="Motooka D."/>
            <person name="Nabeya D."/>
            <person name="Jung N."/>
            <person name="Uechi K."/>
            <person name="Horii T."/>
            <person name="Iida T."/>
            <person name="Fujita J."/>
            <person name="Nakamura S."/>
        </authorList>
    </citation>
    <scope>NUCLEOTIDE SEQUENCE [LARGE SCALE GENOMIC DNA]</scope>
    <source>
        <strain evidence="2 3">JCM 6396</strain>
    </source>
</reference>
<dbReference type="KEGG" id="mdu:MDUV_47390"/>
<feature type="transmembrane region" description="Helical" evidence="1">
    <location>
        <begin position="12"/>
        <end position="32"/>
    </location>
</feature>
<protein>
    <recommendedName>
        <fullName evidence="4">Stage II sporulation protein M</fullName>
    </recommendedName>
</protein>
<keyword evidence="1" id="KW-0812">Transmembrane</keyword>
<organism evidence="2 3">
    <name type="scientific">Mycolicibacterium duvalii</name>
    <dbReference type="NCBI Taxonomy" id="39688"/>
    <lineage>
        <taxon>Bacteria</taxon>
        <taxon>Bacillati</taxon>
        <taxon>Actinomycetota</taxon>
        <taxon>Actinomycetes</taxon>
        <taxon>Mycobacteriales</taxon>
        <taxon>Mycobacteriaceae</taxon>
        <taxon>Mycolicibacterium</taxon>
    </lineage>
</organism>
<feature type="transmembrane region" description="Helical" evidence="1">
    <location>
        <begin position="166"/>
        <end position="186"/>
    </location>
</feature>